<keyword evidence="3" id="KW-1185">Reference proteome</keyword>
<proteinExistence type="predicted"/>
<organism evidence="2 3">
    <name type="scientific">Enterovirga aerilata</name>
    <dbReference type="NCBI Taxonomy" id="2730920"/>
    <lineage>
        <taxon>Bacteria</taxon>
        <taxon>Pseudomonadati</taxon>
        <taxon>Pseudomonadota</taxon>
        <taxon>Alphaproteobacteria</taxon>
        <taxon>Hyphomicrobiales</taxon>
        <taxon>Methylobacteriaceae</taxon>
        <taxon>Enterovirga</taxon>
    </lineage>
</organism>
<evidence type="ECO:0000313" key="3">
    <source>
        <dbReference type="Proteomes" id="UP000564885"/>
    </source>
</evidence>
<sequence length="63" mass="7557">MRTYLERLETIRADAEADGLRSLEYLITMAKLEAERLVEERRDERHRWDAQTHPKRQMTLEGA</sequence>
<dbReference type="AlphaFoldDB" id="A0A849ICS1"/>
<evidence type="ECO:0000256" key="1">
    <source>
        <dbReference type="SAM" id="MobiDB-lite"/>
    </source>
</evidence>
<gene>
    <name evidence="2" type="ORF">HJG44_17780</name>
</gene>
<feature type="compositionally biased region" description="Basic and acidic residues" evidence="1">
    <location>
        <begin position="43"/>
        <end position="52"/>
    </location>
</feature>
<feature type="region of interest" description="Disordered" evidence="1">
    <location>
        <begin position="43"/>
        <end position="63"/>
    </location>
</feature>
<dbReference type="Proteomes" id="UP000564885">
    <property type="component" value="Unassembled WGS sequence"/>
</dbReference>
<accession>A0A849ICS1</accession>
<reference evidence="2 3" key="1">
    <citation type="submission" date="2020-04" db="EMBL/GenBank/DDBJ databases">
        <title>Enterovirga sp. isolate from soil.</title>
        <authorList>
            <person name="Chea S."/>
            <person name="Kim D.-U."/>
        </authorList>
    </citation>
    <scope>NUCLEOTIDE SEQUENCE [LARGE SCALE GENOMIC DNA]</scope>
    <source>
        <strain evidence="2 3">DB1703</strain>
    </source>
</reference>
<protein>
    <submittedName>
        <fullName evidence="2">Uncharacterized protein</fullName>
    </submittedName>
</protein>
<name>A0A849ICS1_9HYPH</name>
<dbReference type="EMBL" id="JABEPP010000005">
    <property type="protein sequence ID" value="NNM74219.1"/>
    <property type="molecule type" value="Genomic_DNA"/>
</dbReference>
<evidence type="ECO:0000313" key="2">
    <source>
        <dbReference type="EMBL" id="NNM74219.1"/>
    </source>
</evidence>
<dbReference type="RefSeq" id="WP_210261210.1">
    <property type="nucleotide sequence ID" value="NZ_JABEPP010000005.1"/>
</dbReference>
<comment type="caution">
    <text evidence="2">The sequence shown here is derived from an EMBL/GenBank/DDBJ whole genome shotgun (WGS) entry which is preliminary data.</text>
</comment>